<evidence type="ECO:0000313" key="3">
    <source>
        <dbReference type="EMBL" id="VFJ52783.1"/>
    </source>
</evidence>
<dbReference type="EMBL" id="CAADFL010000261">
    <property type="protein sequence ID" value="VFK12926.1"/>
    <property type="molecule type" value="Genomic_DNA"/>
</dbReference>
<name>A0A450W7A6_9GAMM</name>
<organism evidence="4">
    <name type="scientific">Candidatus Kentrum sp. FM</name>
    <dbReference type="NCBI Taxonomy" id="2126340"/>
    <lineage>
        <taxon>Bacteria</taxon>
        <taxon>Pseudomonadati</taxon>
        <taxon>Pseudomonadota</taxon>
        <taxon>Gammaproteobacteria</taxon>
        <taxon>Candidatus Kentrum</taxon>
    </lineage>
</organism>
<proteinExistence type="predicted"/>
<dbReference type="EMBL" id="CAADEZ010000089">
    <property type="protein sequence ID" value="VFJ50950.1"/>
    <property type="molecule type" value="Genomic_DNA"/>
</dbReference>
<dbReference type="AlphaFoldDB" id="A0A450W7A6"/>
<evidence type="ECO:0000313" key="1">
    <source>
        <dbReference type="EMBL" id="VFJ50416.1"/>
    </source>
</evidence>
<dbReference type="EMBL" id="CAADFA010000113">
    <property type="protein sequence ID" value="VFJ52783.1"/>
    <property type="molecule type" value="Genomic_DNA"/>
</dbReference>
<gene>
    <name evidence="2" type="ORF">BECKFM1743A_GA0114220_1008910</name>
    <name evidence="4" type="ORF">BECKFM1743B_GA0114221_102614</name>
    <name evidence="1" type="ORF">BECKFM1743C_GA0114222_100854</name>
    <name evidence="3" type="ORF">BECKFM1743C_GA0114222_101136</name>
</gene>
<sequence length="64" mass="6827">MFFRECDSDLLLGVGLGVANFQAGCCGFEYDGFGFAHGEIPFCSCRKILPATIVATRREAGCTG</sequence>
<evidence type="ECO:0000313" key="4">
    <source>
        <dbReference type="EMBL" id="VFK12926.1"/>
    </source>
</evidence>
<protein>
    <submittedName>
        <fullName evidence="4">Uncharacterized protein</fullName>
    </submittedName>
</protein>
<reference evidence="4" key="1">
    <citation type="submission" date="2019-02" db="EMBL/GenBank/DDBJ databases">
        <authorList>
            <person name="Gruber-Vodicka R. H."/>
            <person name="Seah K. B. B."/>
        </authorList>
    </citation>
    <scope>NUCLEOTIDE SEQUENCE</scope>
    <source>
        <strain evidence="2">BECK_BZ163</strain>
        <strain evidence="4">BECK_BZ164</strain>
        <strain evidence="1">BECK_BZ165</strain>
    </source>
</reference>
<accession>A0A450W7A6</accession>
<dbReference type="EMBL" id="CAADFA010000085">
    <property type="protein sequence ID" value="VFJ50416.1"/>
    <property type="molecule type" value="Genomic_DNA"/>
</dbReference>
<evidence type="ECO:0000313" key="2">
    <source>
        <dbReference type="EMBL" id="VFJ50950.1"/>
    </source>
</evidence>